<keyword evidence="4 6" id="KW-0949">S-adenosyl-L-methionine</keyword>
<accession>A0ABU4B3H8</accession>
<dbReference type="PRINTS" id="PR00105">
    <property type="entry name" value="C5METTRFRASE"/>
</dbReference>
<dbReference type="Gene3D" id="3.40.50.150">
    <property type="entry name" value="Vaccinia Virus protein VP39"/>
    <property type="match status" value="1"/>
</dbReference>
<dbReference type="Gene3D" id="3.90.120.10">
    <property type="entry name" value="DNA Methylase, subunit A, domain 2"/>
    <property type="match status" value="1"/>
</dbReference>
<dbReference type="Pfam" id="PF00145">
    <property type="entry name" value="DNA_methylase"/>
    <property type="match status" value="3"/>
</dbReference>
<dbReference type="GO" id="GO:0008168">
    <property type="term" value="F:methyltransferase activity"/>
    <property type="evidence" value="ECO:0007669"/>
    <property type="project" value="UniProtKB-KW"/>
</dbReference>
<protein>
    <recommendedName>
        <fullName evidence="1">DNA (cytosine-5-)-methyltransferase</fullName>
        <ecNumber evidence="1">2.1.1.37</ecNumber>
    </recommendedName>
</protein>
<evidence type="ECO:0000256" key="4">
    <source>
        <dbReference type="ARBA" id="ARBA00022691"/>
    </source>
</evidence>
<evidence type="ECO:0000256" key="2">
    <source>
        <dbReference type="ARBA" id="ARBA00022603"/>
    </source>
</evidence>
<dbReference type="PANTHER" id="PTHR10629">
    <property type="entry name" value="CYTOSINE-SPECIFIC METHYLTRANSFERASE"/>
    <property type="match status" value="1"/>
</dbReference>
<reference evidence="7 8" key="1">
    <citation type="submission" date="2023-10" db="EMBL/GenBank/DDBJ databases">
        <title>Development of a sustainable strategy for remediation of hydrocarbon-contaminated territories based on the waste exchange concept.</title>
        <authorList>
            <person name="Krivoruchko A."/>
        </authorList>
    </citation>
    <scope>NUCLEOTIDE SEQUENCE [LARGE SCALE GENOMIC DNA]</scope>
    <source>
        <strain evidence="7 8">IEGM 1322</strain>
    </source>
</reference>
<name>A0ABU4B3H8_9NOCA</name>
<dbReference type="PROSITE" id="PS51679">
    <property type="entry name" value="SAM_MT_C5"/>
    <property type="match status" value="1"/>
</dbReference>
<dbReference type="SUPFAM" id="SSF53335">
    <property type="entry name" value="S-adenosyl-L-methionine-dependent methyltransferases"/>
    <property type="match status" value="1"/>
</dbReference>
<dbReference type="InterPro" id="IPR050390">
    <property type="entry name" value="C5-Methyltransferase"/>
</dbReference>
<dbReference type="EMBL" id="JAWLKE010000008">
    <property type="protein sequence ID" value="MDV6233037.1"/>
    <property type="molecule type" value="Genomic_DNA"/>
</dbReference>
<dbReference type="InterPro" id="IPR001525">
    <property type="entry name" value="C5_MeTfrase"/>
</dbReference>
<proteinExistence type="inferred from homology"/>
<evidence type="ECO:0000313" key="7">
    <source>
        <dbReference type="EMBL" id="MDV6233037.1"/>
    </source>
</evidence>
<dbReference type="EC" id="2.1.1.37" evidence="1"/>
<gene>
    <name evidence="7" type="ORF">R3P95_20985</name>
</gene>
<feature type="active site" evidence="6">
    <location>
        <position position="80"/>
    </location>
</feature>
<evidence type="ECO:0000256" key="3">
    <source>
        <dbReference type="ARBA" id="ARBA00022679"/>
    </source>
</evidence>
<dbReference type="GO" id="GO:0032259">
    <property type="term" value="P:methylation"/>
    <property type="evidence" value="ECO:0007669"/>
    <property type="project" value="UniProtKB-KW"/>
</dbReference>
<keyword evidence="3 6" id="KW-0808">Transferase</keyword>
<evidence type="ECO:0000313" key="8">
    <source>
        <dbReference type="Proteomes" id="UP001185899"/>
    </source>
</evidence>
<evidence type="ECO:0000256" key="6">
    <source>
        <dbReference type="PROSITE-ProRule" id="PRU01016"/>
    </source>
</evidence>
<dbReference type="PROSITE" id="PS00018">
    <property type="entry name" value="EF_HAND_1"/>
    <property type="match status" value="1"/>
</dbReference>
<keyword evidence="8" id="KW-1185">Reference proteome</keyword>
<sequence>MDTSKTDLLSRHEVVDLFAGPGGLDVGAHWLGMKSTGIELDRHACATRASAGLLTVQGDVRDFGPHDFPDATILAGGPPCQTYTLAGNGAGRHALKKVLALVDEMSGGADVSTSLAMFEDERTGLVLEPLRWALQAIRRKRPYEAVVMEQVPAVLPIWQAIRTVLERHGYGSDCGILRTEQFGVPQTRRRAILVARWQGSVKLPDPSHQHFRKGIPRQAEMGLEPWVSMNDALGRDEGFTVVSNYGSGGDPKNRGRRDSGEPAATVTGKVTRNRLEMTDGTTAKLTLQEAGRLQTFPLDYPWSGNDVGQQIGNAIPPRLAAHVLAAATDGIVDGELLDRAVEAKWLESRGGVCVLARTDSKEHSEVAP</sequence>
<evidence type="ECO:0000256" key="1">
    <source>
        <dbReference type="ARBA" id="ARBA00011975"/>
    </source>
</evidence>
<dbReference type="Proteomes" id="UP001185899">
    <property type="component" value="Unassembled WGS sequence"/>
</dbReference>
<comment type="similarity">
    <text evidence="6">Belongs to the class I-like SAM-binding methyltransferase superfamily. C5-methyltransferase family.</text>
</comment>
<organism evidence="7 8">
    <name type="scientific">Rhodococcus cercidiphylli</name>
    <dbReference type="NCBI Taxonomy" id="489916"/>
    <lineage>
        <taxon>Bacteria</taxon>
        <taxon>Bacillati</taxon>
        <taxon>Actinomycetota</taxon>
        <taxon>Actinomycetes</taxon>
        <taxon>Mycobacteriales</taxon>
        <taxon>Nocardiaceae</taxon>
        <taxon>Rhodococcus</taxon>
    </lineage>
</organism>
<keyword evidence="2 6" id="KW-0489">Methyltransferase</keyword>
<dbReference type="RefSeq" id="WP_317549361.1">
    <property type="nucleotide sequence ID" value="NZ_JAWLKE010000008.1"/>
</dbReference>
<dbReference type="InterPro" id="IPR029063">
    <property type="entry name" value="SAM-dependent_MTases_sf"/>
</dbReference>
<dbReference type="InterPro" id="IPR018247">
    <property type="entry name" value="EF_Hand_1_Ca_BS"/>
</dbReference>
<dbReference type="PANTHER" id="PTHR10629:SF52">
    <property type="entry name" value="DNA (CYTOSINE-5)-METHYLTRANSFERASE 1"/>
    <property type="match status" value="1"/>
</dbReference>
<evidence type="ECO:0000256" key="5">
    <source>
        <dbReference type="ARBA" id="ARBA00022747"/>
    </source>
</evidence>
<keyword evidence="5" id="KW-0680">Restriction system</keyword>
<comment type="caution">
    <text evidence="7">The sequence shown here is derived from an EMBL/GenBank/DDBJ whole genome shotgun (WGS) entry which is preliminary data.</text>
</comment>